<keyword evidence="2" id="KW-0333">Golgi apparatus</keyword>
<keyword evidence="6" id="KW-1185">Reference proteome</keyword>
<proteinExistence type="predicted"/>
<name>A0ABQ2FAD9_9MICO</name>
<sequence length="242" mass="25527">MRRTADPTADGCPREALAPSVAVMIVAEELLLVGTDPEGRNLLGSHRQIALGGALLTDLVVRERLDVDDRGRLRVVDGSTVGEPLLDEALVRFAEREGKKPKDVLGTVGKKIEQPLLDSLVRRELVRPDPVRVLGLTLTTRWPALTTAARDATLGDLVHVLTGARGADTRTGALVALLQAVDALHKAVPQQLRPGMTNGEVKRRGKEVGQGRWASEAVVKAVQDATAAVMAAVVAGGAASSS</sequence>
<organism evidence="5 6">
    <name type="scientific">Ornithinimicrobium pekingense</name>
    <dbReference type="NCBI Taxonomy" id="384677"/>
    <lineage>
        <taxon>Bacteria</taxon>
        <taxon>Bacillati</taxon>
        <taxon>Actinomycetota</taxon>
        <taxon>Actinomycetes</taxon>
        <taxon>Micrococcales</taxon>
        <taxon>Ornithinimicrobiaceae</taxon>
        <taxon>Ornithinimicrobium</taxon>
    </lineage>
</organism>
<dbReference type="EMBL" id="BMLB01000006">
    <property type="protein sequence ID" value="GGK76929.1"/>
    <property type="molecule type" value="Genomic_DNA"/>
</dbReference>
<comment type="caution">
    <text evidence="5">The sequence shown here is derived from an EMBL/GenBank/DDBJ whole genome shotgun (WGS) entry which is preliminary data.</text>
</comment>
<evidence type="ECO:0000313" key="5">
    <source>
        <dbReference type="EMBL" id="GGK76929.1"/>
    </source>
</evidence>
<reference evidence="6" key="1">
    <citation type="journal article" date="2019" name="Int. J. Syst. Evol. Microbiol.">
        <title>The Global Catalogue of Microorganisms (GCM) 10K type strain sequencing project: providing services to taxonomists for standard genome sequencing and annotation.</title>
        <authorList>
            <consortium name="The Broad Institute Genomics Platform"/>
            <consortium name="The Broad Institute Genome Sequencing Center for Infectious Disease"/>
            <person name="Wu L."/>
            <person name="Ma J."/>
        </authorList>
    </citation>
    <scope>NUCLEOTIDE SEQUENCE [LARGE SCALE GENOMIC DNA]</scope>
    <source>
        <strain evidence="6">CGMCC 1.5362</strain>
    </source>
</reference>
<dbReference type="InterPro" id="IPR038261">
    <property type="entry name" value="GPP34-like_sf"/>
</dbReference>
<dbReference type="Proteomes" id="UP000662111">
    <property type="component" value="Unassembled WGS sequence"/>
</dbReference>
<evidence type="ECO:0000256" key="3">
    <source>
        <dbReference type="ARBA" id="ARBA00023121"/>
    </source>
</evidence>
<evidence type="ECO:0000313" key="6">
    <source>
        <dbReference type="Proteomes" id="UP000662111"/>
    </source>
</evidence>
<evidence type="ECO:0008006" key="7">
    <source>
        <dbReference type="Google" id="ProtNLM"/>
    </source>
</evidence>
<keyword evidence="3" id="KW-0446">Lipid-binding</keyword>
<keyword evidence="4" id="KW-0472">Membrane</keyword>
<evidence type="ECO:0000256" key="4">
    <source>
        <dbReference type="ARBA" id="ARBA00023136"/>
    </source>
</evidence>
<comment type="subcellular location">
    <subcellularLocation>
        <location evidence="1">Golgi apparatus membrane</location>
        <topology evidence="1">Peripheral membrane protein</topology>
        <orientation evidence="1">Cytoplasmic side</orientation>
    </subcellularLocation>
</comment>
<dbReference type="InterPro" id="IPR008628">
    <property type="entry name" value="GPP34-like"/>
</dbReference>
<gene>
    <name evidence="5" type="ORF">GCM10011509_26890</name>
</gene>
<dbReference type="Gene3D" id="1.10.3630.10">
    <property type="entry name" value="yeast vps74-n-term truncation variant domain like"/>
    <property type="match status" value="1"/>
</dbReference>
<evidence type="ECO:0000256" key="2">
    <source>
        <dbReference type="ARBA" id="ARBA00023034"/>
    </source>
</evidence>
<accession>A0ABQ2FAD9</accession>
<protein>
    <recommendedName>
        <fullName evidence="7">GPP34 family phosphoprotein</fullName>
    </recommendedName>
</protein>
<dbReference type="Pfam" id="PF05719">
    <property type="entry name" value="GPP34"/>
    <property type="match status" value="1"/>
</dbReference>
<evidence type="ECO:0000256" key="1">
    <source>
        <dbReference type="ARBA" id="ARBA00004255"/>
    </source>
</evidence>